<name>A0A9W9P9Z5_PENCI</name>
<evidence type="ECO:0000313" key="2">
    <source>
        <dbReference type="Proteomes" id="UP001147733"/>
    </source>
</evidence>
<dbReference type="Proteomes" id="UP001147733">
    <property type="component" value="Unassembled WGS sequence"/>
</dbReference>
<dbReference type="AlphaFoldDB" id="A0A9W9P9Z5"/>
<protein>
    <submittedName>
        <fullName evidence="1">Uncharacterized protein</fullName>
    </submittedName>
</protein>
<comment type="caution">
    <text evidence="1">The sequence shown here is derived from an EMBL/GenBank/DDBJ whole genome shotgun (WGS) entry which is preliminary data.</text>
</comment>
<organism evidence="1 2">
    <name type="scientific">Penicillium citrinum</name>
    <dbReference type="NCBI Taxonomy" id="5077"/>
    <lineage>
        <taxon>Eukaryota</taxon>
        <taxon>Fungi</taxon>
        <taxon>Dikarya</taxon>
        <taxon>Ascomycota</taxon>
        <taxon>Pezizomycotina</taxon>
        <taxon>Eurotiomycetes</taxon>
        <taxon>Eurotiomycetidae</taxon>
        <taxon>Eurotiales</taxon>
        <taxon>Aspergillaceae</taxon>
        <taxon>Penicillium</taxon>
    </lineage>
</organism>
<dbReference type="RefSeq" id="XP_056503485.1">
    <property type="nucleotide sequence ID" value="XM_056640991.1"/>
</dbReference>
<dbReference type="OrthoDB" id="5379619at2759"/>
<dbReference type="EMBL" id="JAPQKT010000002">
    <property type="protein sequence ID" value="KAJ5240480.1"/>
    <property type="molecule type" value="Genomic_DNA"/>
</dbReference>
<dbReference type="GeneID" id="81380158"/>
<evidence type="ECO:0000313" key="1">
    <source>
        <dbReference type="EMBL" id="KAJ5240480.1"/>
    </source>
</evidence>
<proteinExistence type="predicted"/>
<accession>A0A9W9P9Z5</accession>
<sequence>MAKLTKCTERSITNIRKKMRLFSSPNPPESLPAQWYAVQTGHCKLIPRDPNTYLKSTVSQPYRCCAKPYTGSGL</sequence>
<reference evidence="1" key="1">
    <citation type="submission" date="2022-11" db="EMBL/GenBank/DDBJ databases">
        <authorList>
            <person name="Petersen C."/>
        </authorList>
    </citation>
    <scope>NUCLEOTIDE SEQUENCE</scope>
    <source>
        <strain evidence="1">IBT 23319</strain>
    </source>
</reference>
<gene>
    <name evidence="1" type="ORF">N7469_002071</name>
</gene>
<reference evidence="1" key="2">
    <citation type="journal article" date="2023" name="IMA Fungus">
        <title>Comparative genomic study of the Penicillium genus elucidates a diverse pangenome and 15 lateral gene transfer events.</title>
        <authorList>
            <person name="Petersen C."/>
            <person name="Sorensen T."/>
            <person name="Nielsen M.R."/>
            <person name="Sondergaard T.E."/>
            <person name="Sorensen J.L."/>
            <person name="Fitzpatrick D.A."/>
            <person name="Frisvad J.C."/>
            <person name="Nielsen K.L."/>
        </authorList>
    </citation>
    <scope>NUCLEOTIDE SEQUENCE</scope>
    <source>
        <strain evidence="1">IBT 23319</strain>
    </source>
</reference>
<keyword evidence="2" id="KW-1185">Reference proteome</keyword>